<dbReference type="InterPro" id="IPR009057">
    <property type="entry name" value="Homeodomain-like_sf"/>
</dbReference>
<dbReference type="Proteomes" id="UP000226429">
    <property type="component" value="Unassembled WGS sequence"/>
</dbReference>
<evidence type="ECO:0000313" key="1">
    <source>
        <dbReference type="EMBL" id="RDH39806.1"/>
    </source>
</evidence>
<dbReference type="AlphaFoldDB" id="A0A370CHR7"/>
<comment type="caution">
    <text evidence="1">The sequence shown here is derived from an EMBL/GenBank/DDBJ whole genome shotgun (WGS) entry which is preliminary data.</text>
</comment>
<organism evidence="1 2">
    <name type="scientific">Candidatus Aquirickettsiella gammari</name>
    <dbReference type="NCBI Taxonomy" id="2016198"/>
    <lineage>
        <taxon>Bacteria</taxon>
        <taxon>Pseudomonadati</taxon>
        <taxon>Pseudomonadota</taxon>
        <taxon>Gammaproteobacteria</taxon>
        <taxon>Legionellales</taxon>
        <taxon>Coxiellaceae</taxon>
        <taxon>Candidatus Aquirickettsiella</taxon>
    </lineage>
</organism>
<proteinExistence type="predicted"/>
<reference evidence="1 2" key="2">
    <citation type="journal article" date="2018" name="J. Invertebr. Pathol.">
        <title>'Candidatus Aquirickettsiella gammari' (Gammaproteobacteria: Legionellales: Coxiellaceae): A bacterial pathogen of the freshwater crustacean Gammarus fossarum (Malacostraca: Amphipoda).</title>
        <authorList>
            <person name="Bojko J."/>
            <person name="Dunn A.M."/>
            <person name="Stebbing P.D."/>
            <person name="van Aerle R."/>
            <person name="Bacela-Spychalska K."/>
            <person name="Bean T.P."/>
            <person name="Urrutia A."/>
            <person name="Stentiford G.D."/>
        </authorList>
    </citation>
    <scope>NUCLEOTIDE SEQUENCE [LARGE SCALE GENOMIC DNA]</scope>
    <source>
        <strain evidence="1">RA15029</strain>
    </source>
</reference>
<name>A0A370CHR7_9COXI</name>
<sequence>MIKLKLNEEEKAALNRLRRIQKSNQGERATYVLLSNAGKSVSEIANHINRNAHTVRLWLKRYATDGIKGLQTRKKLGRPAKKAPVIDSQLSELLTQSPQAYGYQEAGWQINLLRDWFKKHGLSACENTIVKSLNKLGFVYKRFSKTVPSNTPSAFEKKAGVAKLVEEIKNQSKKEAVEIFFSDESHFSNQPYVSRGWFKRGEKK</sequence>
<dbReference type="SUPFAM" id="SSF46689">
    <property type="entry name" value="Homeodomain-like"/>
    <property type="match status" value="1"/>
</dbReference>
<protein>
    <submittedName>
        <fullName evidence="1">IS630 family transposase</fullName>
    </submittedName>
</protein>
<accession>A0A370CHR7</accession>
<gene>
    <name evidence="1" type="ORF">CFE62_007100</name>
</gene>
<dbReference type="NCBIfam" id="NF033545">
    <property type="entry name" value="transpos_IS630"/>
    <property type="match status" value="1"/>
</dbReference>
<dbReference type="Pfam" id="PF13565">
    <property type="entry name" value="HTH_32"/>
    <property type="match status" value="1"/>
</dbReference>
<reference evidence="1 2" key="1">
    <citation type="journal article" date="2017" name="Int. J. Syst. Evol. Microbiol.">
        <title>Aquarickettsiella crustaci n. gen. n. sp. (Gammaproteobacteria: Legionellales: Coxiellaceae); a bacterial pathogen of the freshwater crustacean: Gammarus fossarum (Malacostraca: Amphipoda).</title>
        <authorList>
            <person name="Bojko J."/>
            <person name="Dunn A.M."/>
            <person name="Stebbing P.D."/>
            <person name="Van Aerle R."/>
            <person name="Bacela-Spychalska K."/>
            <person name="Bean T.P."/>
            <person name="Stentiford G.D."/>
        </authorList>
    </citation>
    <scope>NUCLEOTIDE SEQUENCE [LARGE SCALE GENOMIC DNA]</scope>
    <source>
        <strain evidence="1">RA15029</strain>
    </source>
</reference>
<dbReference type="InterPro" id="IPR047655">
    <property type="entry name" value="Transpos_IS630-like"/>
</dbReference>
<evidence type="ECO:0000313" key="2">
    <source>
        <dbReference type="Proteomes" id="UP000226429"/>
    </source>
</evidence>
<dbReference type="EMBL" id="NMOS02000046">
    <property type="protein sequence ID" value="RDH39806.1"/>
    <property type="molecule type" value="Genomic_DNA"/>
</dbReference>
<keyword evidence="2" id="KW-1185">Reference proteome</keyword>